<dbReference type="Pfam" id="PF11209">
    <property type="entry name" value="LmeA"/>
    <property type="match status" value="1"/>
</dbReference>
<reference evidence="1 2" key="1">
    <citation type="submission" date="2019-02" db="EMBL/GenBank/DDBJ databases">
        <title>Sequencing the genomes of 1000 actinobacteria strains.</title>
        <authorList>
            <person name="Klenk H.-P."/>
        </authorList>
    </citation>
    <scope>NUCLEOTIDE SEQUENCE [LARGE SCALE GENOMIC DNA]</scope>
    <source>
        <strain evidence="1 2">DSM 16932</strain>
    </source>
</reference>
<evidence type="ECO:0000313" key="1">
    <source>
        <dbReference type="EMBL" id="RZS62725.1"/>
    </source>
</evidence>
<organism evidence="1 2">
    <name type="scientific">Xylanimonas ulmi</name>
    <dbReference type="NCBI Taxonomy" id="228973"/>
    <lineage>
        <taxon>Bacteria</taxon>
        <taxon>Bacillati</taxon>
        <taxon>Actinomycetota</taxon>
        <taxon>Actinomycetes</taxon>
        <taxon>Micrococcales</taxon>
        <taxon>Promicromonosporaceae</taxon>
        <taxon>Xylanimonas</taxon>
    </lineage>
</organism>
<dbReference type="AlphaFoldDB" id="A0A4Q7M440"/>
<dbReference type="EMBL" id="SGWX01000001">
    <property type="protein sequence ID" value="RZS62725.1"/>
    <property type="molecule type" value="Genomic_DNA"/>
</dbReference>
<dbReference type="RefSeq" id="WP_165399962.1">
    <property type="nucleotide sequence ID" value="NZ_SGWX01000001.1"/>
</dbReference>
<name>A0A4Q7M440_9MICO</name>
<protein>
    <submittedName>
        <fullName evidence="1">DUF2993 family protein</fullName>
    </submittedName>
</protein>
<comment type="caution">
    <text evidence="1">The sequence shown here is derived from an EMBL/GenBank/DDBJ whole genome shotgun (WGS) entry which is preliminary data.</text>
</comment>
<gene>
    <name evidence="1" type="ORF">EV386_3072</name>
</gene>
<accession>A0A4Q7M440</accession>
<keyword evidence="2" id="KW-1185">Reference proteome</keyword>
<dbReference type="InterPro" id="IPR021373">
    <property type="entry name" value="DUF2993"/>
</dbReference>
<proteinExistence type="predicted"/>
<sequence>MALALLAALAVGADRVAAWVTERSVATAVVLGGTGVSGAHVDIHGFPFLTQLAAGRIDHVTGRLDAGTFGGHTVSDVHLDARGVQSRAPWNVEDARVDGIVTFDTLASLLSEQLGYDVRVARAPEEPDALSLTLTAWGLDLGVVAAPAVVDDTAVAVQVRSLVLGGLTVDASAIPGGLGSRLAALRIPLRLPDGVALRAVFVEPGGLRLVAQAHDVALSQLAR</sequence>
<evidence type="ECO:0000313" key="2">
    <source>
        <dbReference type="Proteomes" id="UP000293852"/>
    </source>
</evidence>
<dbReference type="Proteomes" id="UP000293852">
    <property type="component" value="Unassembled WGS sequence"/>
</dbReference>